<dbReference type="SUPFAM" id="SSF52058">
    <property type="entry name" value="L domain-like"/>
    <property type="match status" value="1"/>
</dbReference>
<evidence type="ECO:0008006" key="6">
    <source>
        <dbReference type="Google" id="ProtNLM"/>
    </source>
</evidence>
<protein>
    <recommendedName>
        <fullName evidence="6">Leucine rich immune protein (Short)</fullName>
    </recommendedName>
</protein>
<keyword evidence="3" id="KW-0175">Coiled coil</keyword>
<organism evidence="4 5">
    <name type="scientific">Anopheles farauti</name>
    <dbReference type="NCBI Taxonomy" id="69004"/>
    <lineage>
        <taxon>Eukaryota</taxon>
        <taxon>Metazoa</taxon>
        <taxon>Ecdysozoa</taxon>
        <taxon>Arthropoda</taxon>
        <taxon>Hexapoda</taxon>
        <taxon>Insecta</taxon>
        <taxon>Pterygota</taxon>
        <taxon>Neoptera</taxon>
        <taxon>Endopterygota</taxon>
        <taxon>Diptera</taxon>
        <taxon>Nematocera</taxon>
        <taxon>Culicoidea</taxon>
        <taxon>Culicidae</taxon>
        <taxon>Anophelinae</taxon>
        <taxon>Anopheles</taxon>
    </lineage>
</organism>
<dbReference type="Proteomes" id="UP000075886">
    <property type="component" value="Unassembled WGS sequence"/>
</dbReference>
<dbReference type="PANTHER" id="PTHR45617:SF165">
    <property type="entry name" value="COMMON DPR-INTERACTING PROTEIN-RELATED"/>
    <property type="match status" value="1"/>
</dbReference>
<dbReference type="Gene3D" id="1.20.5.110">
    <property type="match status" value="1"/>
</dbReference>
<dbReference type="VEuPathDB" id="VectorBase:AFAF009836"/>
<reference evidence="5" key="1">
    <citation type="submission" date="2014-01" db="EMBL/GenBank/DDBJ databases">
        <title>The Genome Sequence of Anopheles farauti FAR1 (V2).</title>
        <authorList>
            <consortium name="The Broad Institute Genomics Platform"/>
            <person name="Neafsey D.E."/>
            <person name="Besansky N."/>
            <person name="Howell P."/>
            <person name="Walton C."/>
            <person name="Young S.K."/>
            <person name="Zeng Q."/>
            <person name="Gargeya S."/>
            <person name="Fitzgerald M."/>
            <person name="Haas B."/>
            <person name="Abouelleil A."/>
            <person name="Allen A.W."/>
            <person name="Alvarado L."/>
            <person name="Arachchi H.M."/>
            <person name="Berlin A.M."/>
            <person name="Chapman S.B."/>
            <person name="Gainer-Dewar J."/>
            <person name="Goldberg J."/>
            <person name="Griggs A."/>
            <person name="Gujja S."/>
            <person name="Hansen M."/>
            <person name="Howarth C."/>
            <person name="Imamovic A."/>
            <person name="Ireland A."/>
            <person name="Larimer J."/>
            <person name="McCowan C."/>
            <person name="Murphy C."/>
            <person name="Pearson M."/>
            <person name="Poon T.W."/>
            <person name="Priest M."/>
            <person name="Roberts A."/>
            <person name="Saif S."/>
            <person name="Shea T."/>
            <person name="Sisk P."/>
            <person name="Sykes S."/>
            <person name="Wortman J."/>
            <person name="Nusbaum C."/>
            <person name="Birren B."/>
        </authorList>
    </citation>
    <scope>NUCLEOTIDE SEQUENCE [LARGE SCALE GENOMIC DNA]</scope>
    <source>
        <strain evidence="5">FAR1</strain>
    </source>
</reference>
<dbReference type="InterPro" id="IPR032675">
    <property type="entry name" value="LRR_dom_sf"/>
</dbReference>
<dbReference type="Gene3D" id="3.80.10.10">
    <property type="entry name" value="Ribonuclease Inhibitor"/>
    <property type="match status" value="1"/>
</dbReference>
<dbReference type="Gene3D" id="1.20.5.340">
    <property type="match status" value="1"/>
</dbReference>
<evidence type="ECO:0000256" key="3">
    <source>
        <dbReference type="SAM" id="Coils"/>
    </source>
</evidence>
<dbReference type="STRING" id="69004.A0A182QGR0"/>
<dbReference type="EMBL" id="AXCN02000443">
    <property type="status" value="NOT_ANNOTATED_CDS"/>
    <property type="molecule type" value="Genomic_DNA"/>
</dbReference>
<keyword evidence="2" id="KW-0677">Repeat</keyword>
<accession>A0A182QGR0</accession>
<evidence type="ECO:0000256" key="1">
    <source>
        <dbReference type="ARBA" id="ARBA00022614"/>
    </source>
</evidence>
<dbReference type="Pfam" id="PF13855">
    <property type="entry name" value="LRR_8"/>
    <property type="match status" value="2"/>
</dbReference>
<dbReference type="SMART" id="SM00369">
    <property type="entry name" value="LRR_TYP"/>
    <property type="match status" value="3"/>
</dbReference>
<dbReference type="InterPro" id="IPR001611">
    <property type="entry name" value="Leu-rich_rpt"/>
</dbReference>
<dbReference type="PROSITE" id="PS51450">
    <property type="entry name" value="LRR"/>
    <property type="match status" value="2"/>
</dbReference>
<dbReference type="AlphaFoldDB" id="A0A182QGR0"/>
<proteinExistence type="predicted"/>
<sequence>MLNGNNLSSLTSNTFNATPNLMLLSMSHNNLEHIEDGTFKPTRALEDLQLATNVSFNKLTKLMVPTEIFLLDASHNRIRDITPYYSSSLTILNLSHNNLIDTAWLLNFPSMRNLDLSYNELEEISARFLRNSRNLVKLNLKHNRLLKLDLYSKFRNLRVLDVSHNDLVYVNNQVGAFESLQQLYLDHNSIVTVNIASNHSLQNLTMSHNDWDCKELLKYSFLMEKLNDVDQYCREGYQFQRKLCCKETVYPYLDQLNEQIKLTIIAEKVQRADGRCSANGTLASIQNLTSFAEHIEARRRYFQTSLSSLQQHGIRDPEQQEQLLKDLRTEIDKYIWDYGVSKQGLVEANVNLDKVFSALNERYQFHKNEAKESVLELKKQQDAVETLNNTIIRLKSDRK</sequence>
<evidence type="ECO:0000313" key="4">
    <source>
        <dbReference type="EnsemblMetazoa" id="AFAF009836-PA"/>
    </source>
</evidence>
<reference evidence="4" key="2">
    <citation type="submission" date="2020-05" db="UniProtKB">
        <authorList>
            <consortium name="EnsemblMetazoa"/>
        </authorList>
    </citation>
    <scope>IDENTIFICATION</scope>
    <source>
        <strain evidence="4">FAR1</strain>
    </source>
</reference>
<evidence type="ECO:0000256" key="2">
    <source>
        <dbReference type="ARBA" id="ARBA00022737"/>
    </source>
</evidence>
<evidence type="ECO:0000313" key="5">
    <source>
        <dbReference type="Proteomes" id="UP000075886"/>
    </source>
</evidence>
<dbReference type="EnsemblMetazoa" id="AFAF009836-RA">
    <property type="protein sequence ID" value="AFAF009836-PA"/>
    <property type="gene ID" value="AFAF009836"/>
</dbReference>
<name>A0A182QGR0_9DIPT</name>
<dbReference type="InterPro" id="IPR003591">
    <property type="entry name" value="Leu-rich_rpt_typical-subtyp"/>
</dbReference>
<dbReference type="PANTHER" id="PTHR45617">
    <property type="entry name" value="LEUCINE RICH REPEAT FAMILY PROTEIN"/>
    <property type="match status" value="1"/>
</dbReference>
<feature type="coiled-coil region" evidence="3">
    <location>
        <begin position="370"/>
        <end position="397"/>
    </location>
</feature>
<keyword evidence="1" id="KW-0433">Leucine-rich repeat</keyword>
<keyword evidence="5" id="KW-1185">Reference proteome</keyword>